<evidence type="ECO:0000256" key="4">
    <source>
        <dbReference type="RuleBase" id="RU003919"/>
    </source>
</evidence>
<dbReference type="GO" id="GO:0022627">
    <property type="term" value="C:cytosolic small ribosomal subunit"/>
    <property type="evidence" value="ECO:0007669"/>
    <property type="project" value="TreeGrafter"/>
</dbReference>
<dbReference type="GO" id="GO:0003735">
    <property type="term" value="F:structural constituent of ribosome"/>
    <property type="evidence" value="ECO:0007669"/>
    <property type="project" value="InterPro"/>
</dbReference>
<comment type="similarity">
    <text evidence="3 4">Belongs to the universal ribosomal protein uS15 family.</text>
</comment>
<protein>
    <recommendedName>
        <fullName evidence="3">Small ribosomal subunit protein uS15</fullName>
    </recommendedName>
</protein>
<dbReference type="GO" id="GO:0006412">
    <property type="term" value="P:translation"/>
    <property type="evidence" value="ECO:0007669"/>
    <property type="project" value="UniProtKB-UniRule"/>
</dbReference>
<dbReference type="InterPro" id="IPR009068">
    <property type="entry name" value="uS15_NS1_RNA-bd_sf"/>
</dbReference>
<comment type="subunit">
    <text evidence="3">Part of the 30S ribosomal subunit. Forms a bridge to the 50S subunit in the 70S ribosome, contacting the 23S rRNA.</text>
</comment>
<evidence type="ECO:0000256" key="3">
    <source>
        <dbReference type="HAMAP-Rule" id="MF_01343"/>
    </source>
</evidence>
<dbReference type="PROSITE" id="PS00362">
    <property type="entry name" value="RIBOSOMAL_S15"/>
    <property type="match status" value="1"/>
</dbReference>
<dbReference type="PANTHER" id="PTHR23321">
    <property type="entry name" value="RIBOSOMAL PROTEIN S15, BACTERIAL AND ORGANELLAR"/>
    <property type="match status" value="1"/>
</dbReference>
<dbReference type="PANTHER" id="PTHR23321:SF26">
    <property type="entry name" value="SMALL RIBOSOMAL SUBUNIT PROTEIN US15M"/>
    <property type="match status" value="1"/>
</dbReference>
<name>A0A3Q9CLR1_9ENTR</name>
<dbReference type="InterPro" id="IPR000589">
    <property type="entry name" value="Ribosomal_uS15"/>
</dbReference>
<keyword evidence="2 3" id="KW-0687">Ribonucleoprotein</keyword>
<comment type="function">
    <text evidence="3 5">One of the primary rRNA binding proteins, it binds directly to 16S rRNA where it helps nucleate assembly of the platform of the 30S subunit by binding and bridging several RNA helices of the 16S rRNA.</text>
</comment>
<evidence type="ECO:0000313" key="6">
    <source>
        <dbReference type="EMBL" id="AZP36307.1"/>
    </source>
</evidence>
<dbReference type="Proteomes" id="UP000274458">
    <property type="component" value="Chromosome"/>
</dbReference>
<proteinExistence type="inferred from homology"/>
<dbReference type="GO" id="GO:0019843">
    <property type="term" value="F:rRNA binding"/>
    <property type="evidence" value="ECO:0007669"/>
    <property type="project" value="UniProtKB-UniRule"/>
</dbReference>
<keyword evidence="7" id="KW-1185">Reference proteome</keyword>
<dbReference type="AlphaFoldDB" id="A0A3Q9CLR1"/>
<keyword evidence="3 5" id="KW-0699">rRNA-binding</keyword>
<gene>
    <name evidence="3 6" type="primary">rpsO</name>
    <name evidence="6" type="ORF">C3B56_00206</name>
</gene>
<dbReference type="HAMAP" id="MF_01343_B">
    <property type="entry name" value="Ribosomal_uS15_B"/>
    <property type="match status" value="1"/>
</dbReference>
<evidence type="ECO:0000256" key="5">
    <source>
        <dbReference type="RuleBase" id="RU004524"/>
    </source>
</evidence>
<keyword evidence="1 3" id="KW-0689">Ribosomal protein</keyword>
<reference evidence="6 7" key="1">
    <citation type="journal article" date="2018" name="Genome Biol. Evol.">
        <title>Partnering With a Pest: Genomes of Hemlock Woolly Adelgid Symbionts Reveal Atypical Nutritional Provisioning Patterns in Dual-Obligate Bacteria.</title>
        <authorList>
            <person name="Weglarz K.M."/>
            <person name="Havill N.P."/>
            <person name="Burke G.R."/>
            <person name="von Dohlen C.D."/>
        </authorList>
    </citation>
    <scope>NUCLEOTIDE SEQUENCE [LARGE SCALE GENOMIC DNA]</scope>
    <source>
        <strain evidence="6">ENA</strain>
    </source>
</reference>
<dbReference type="Gene3D" id="6.10.250.3130">
    <property type="match status" value="1"/>
</dbReference>
<evidence type="ECO:0000313" key="7">
    <source>
        <dbReference type="Proteomes" id="UP000274458"/>
    </source>
</evidence>
<dbReference type="SMART" id="SM01387">
    <property type="entry name" value="Ribosomal_S15"/>
    <property type="match status" value="1"/>
</dbReference>
<evidence type="ECO:0000256" key="2">
    <source>
        <dbReference type="ARBA" id="ARBA00023274"/>
    </source>
</evidence>
<dbReference type="InterPro" id="IPR005290">
    <property type="entry name" value="Ribosomal_uS15_bac-type"/>
</dbReference>
<dbReference type="EMBL" id="CP026513">
    <property type="protein sequence ID" value="AZP36307.1"/>
    <property type="molecule type" value="Genomic_DNA"/>
</dbReference>
<dbReference type="SUPFAM" id="SSF47060">
    <property type="entry name" value="S15/NS1 RNA-binding domain"/>
    <property type="match status" value="1"/>
</dbReference>
<evidence type="ECO:0000256" key="1">
    <source>
        <dbReference type="ARBA" id="ARBA00022980"/>
    </source>
</evidence>
<organism evidence="6 7">
    <name type="scientific">Candidatus Annandia adelgestsuga</name>
    <dbReference type="NCBI Taxonomy" id="1302411"/>
    <lineage>
        <taxon>Bacteria</taxon>
        <taxon>Pseudomonadati</taxon>
        <taxon>Pseudomonadota</taxon>
        <taxon>Gammaproteobacteria</taxon>
        <taxon>Enterobacterales</taxon>
        <taxon>Enterobacteriaceae</taxon>
        <taxon>Candidatus Annandia</taxon>
    </lineage>
</organism>
<dbReference type="Pfam" id="PF00312">
    <property type="entry name" value="Ribosomal_S15"/>
    <property type="match status" value="1"/>
</dbReference>
<dbReference type="OrthoDB" id="9799262at2"/>
<dbReference type="Gene3D" id="1.10.287.10">
    <property type="entry name" value="S15/NS1, RNA-binding"/>
    <property type="match status" value="1"/>
</dbReference>
<accession>A0A3Q9CLR1</accession>
<sequence>MNIYKKKNFEIIKKYGNDKNDSGSTKVQIVIFTNYIKHLHKHFLIHKKDFHSKTGLLKIVSKRKKMLNYFKKKNLNDYINLIKKLKIRK</sequence>
<dbReference type="NCBIfam" id="TIGR00952">
    <property type="entry name" value="S15_bact"/>
    <property type="match status" value="1"/>
</dbReference>
<dbReference type="CDD" id="cd00677">
    <property type="entry name" value="S15_NS1_EPRS_RNA-bind"/>
    <property type="match status" value="1"/>
</dbReference>
<dbReference type="RefSeq" id="WP_126071577.1">
    <property type="nucleotide sequence ID" value="NZ_CP026513.1"/>
</dbReference>
<dbReference type="KEGG" id="aade:C3B56_00206"/>
<comment type="function">
    <text evidence="3">Forms an intersubunit bridge (bridge B4) with the 23S rRNA of the 50S subunit in the ribosome.</text>
</comment>
<keyword evidence="3 5" id="KW-0694">RNA-binding</keyword>